<dbReference type="EMBL" id="JAVFWL010000005">
    <property type="protein sequence ID" value="KAK6753227.1"/>
    <property type="molecule type" value="Genomic_DNA"/>
</dbReference>
<sequence length="66" mass="7067">MEHGISDQQAPSLAVLNASPSEASGGPTLIPISSSIAPLRKQPFMQLHRAPGSFDSNLWPCYYAIN</sequence>
<name>A0ABR1DS24_NECAM</name>
<protein>
    <submittedName>
        <fullName evidence="2">Uncharacterized protein</fullName>
    </submittedName>
</protein>
<keyword evidence="3" id="KW-1185">Reference proteome</keyword>
<gene>
    <name evidence="2" type="primary">Necator_chrV.g17468</name>
    <name evidence="2" type="ORF">RB195_012678</name>
</gene>
<evidence type="ECO:0000313" key="3">
    <source>
        <dbReference type="Proteomes" id="UP001303046"/>
    </source>
</evidence>
<reference evidence="2 3" key="1">
    <citation type="submission" date="2023-08" db="EMBL/GenBank/DDBJ databases">
        <title>A Necator americanus chromosomal reference genome.</title>
        <authorList>
            <person name="Ilik V."/>
            <person name="Petrzelkova K.J."/>
            <person name="Pardy F."/>
            <person name="Fuh T."/>
            <person name="Niatou-Singa F.S."/>
            <person name="Gouil Q."/>
            <person name="Baker L."/>
            <person name="Ritchie M.E."/>
            <person name="Jex A.R."/>
            <person name="Gazzola D."/>
            <person name="Li H."/>
            <person name="Toshio Fujiwara R."/>
            <person name="Zhan B."/>
            <person name="Aroian R.V."/>
            <person name="Pafco B."/>
            <person name="Schwarz E.M."/>
        </authorList>
    </citation>
    <scope>NUCLEOTIDE SEQUENCE [LARGE SCALE GENOMIC DNA]</scope>
    <source>
        <strain evidence="2 3">Aroian</strain>
        <tissue evidence="2">Whole animal</tissue>
    </source>
</reference>
<evidence type="ECO:0000313" key="2">
    <source>
        <dbReference type="EMBL" id="KAK6753227.1"/>
    </source>
</evidence>
<feature type="compositionally biased region" description="Polar residues" evidence="1">
    <location>
        <begin position="1"/>
        <end position="11"/>
    </location>
</feature>
<dbReference type="Proteomes" id="UP001303046">
    <property type="component" value="Unassembled WGS sequence"/>
</dbReference>
<comment type="caution">
    <text evidence="2">The sequence shown here is derived from an EMBL/GenBank/DDBJ whole genome shotgun (WGS) entry which is preliminary data.</text>
</comment>
<feature type="region of interest" description="Disordered" evidence="1">
    <location>
        <begin position="1"/>
        <end position="29"/>
    </location>
</feature>
<proteinExistence type="predicted"/>
<organism evidence="2 3">
    <name type="scientific">Necator americanus</name>
    <name type="common">Human hookworm</name>
    <dbReference type="NCBI Taxonomy" id="51031"/>
    <lineage>
        <taxon>Eukaryota</taxon>
        <taxon>Metazoa</taxon>
        <taxon>Ecdysozoa</taxon>
        <taxon>Nematoda</taxon>
        <taxon>Chromadorea</taxon>
        <taxon>Rhabditida</taxon>
        <taxon>Rhabditina</taxon>
        <taxon>Rhabditomorpha</taxon>
        <taxon>Strongyloidea</taxon>
        <taxon>Ancylostomatidae</taxon>
        <taxon>Bunostominae</taxon>
        <taxon>Necator</taxon>
    </lineage>
</organism>
<evidence type="ECO:0000256" key="1">
    <source>
        <dbReference type="SAM" id="MobiDB-lite"/>
    </source>
</evidence>
<accession>A0ABR1DS24</accession>